<evidence type="ECO:0000313" key="3">
    <source>
        <dbReference type="Proteomes" id="UP000236738"/>
    </source>
</evidence>
<proteinExistence type="predicted"/>
<reference evidence="3" key="1">
    <citation type="submission" date="2016-10" db="EMBL/GenBank/DDBJ databases">
        <authorList>
            <person name="Varghese N."/>
            <person name="Submissions S."/>
        </authorList>
    </citation>
    <scope>NUCLEOTIDE SEQUENCE [LARGE SCALE GENOMIC DNA]</scope>
    <source>
        <strain evidence="3">DSM 21580</strain>
    </source>
</reference>
<dbReference type="EMBL" id="FNUS01000001">
    <property type="protein sequence ID" value="SEF81528.1"/>
    <property type="molecule type" value="Genomic_DNA"/>
</dbReference>
<organism evidence="2 3">
    <name type="scientific">Halpernia humi</name>
    <dbReference type="NCBI Taxonomy" id="493375"/>
    <lineage>
        <taxon>Bacteria</taxon>
        <taxon>Pseudomonadati</taxon>
        <taxon>Bacteroidota</taxon>
        <taxon>Flavobacteriia</taxon>
        <taxon>Flavobacteriales</taxon>
        <taxon>Weeksellaceae</taxon>
        <taxon>Chryseobacterium group</taxon>
        <taxon>Halpernia</taxon>
    </lineage>
</organism>
<sequence>MKNLYFRITLLLVALFSTEMVFAQTDGDSFFKNLKISGYADIFYKADFNKNGDNTKTSFTVPDNSIEPAMFSLKLVHTSGKFSATADLGLGSKIEAFDYAESGTNLLIKQLYIDYNATDKLKLTAGSWTTHIGYELLDAPDNDIYSMSYAFSYGPFFHTGLKANYTEGSFNIMAGVANPTDLRSSFKRDAGKNFDNKYFIWQLGYAKDKLALYLNGQQGSNNPSDSNVSQFDFVGTYQVTDKFKIGANATLVDITYDSNSTKQKWSSYVGYLKYQVSDLLALNYRAEYLDNKDNYLGLGQSVGNTVFANTISATLSKGSFQLKPEFRFENSSEKIYADVHGKPLKSSGNFLIAALYSF</sequence>
<dbReference type="SUPFAM" id="SSF56935">
    <property type="entry name" value="Porins"/>
    <property type="match status" value="1"/>
</dbReference>
<dbReference type="AlphaFoldDB" id="A0A1H5V435"/>
<keyword evidence="3" id="KW-1185">Reference proteome</keyword>
<feature type="chain" id="PRO_5009286810" evidence="1">
    <location>
        <begin position="24"/>
        <end position="358"/>
    </location>
</feature>
<keyword evidence="1" id="KW-0732">Signal</keyword>
<dbReference type="InterPro" id="IPR011486">
    <property type="entry name" value="BBP2"/>
</dbReference>
<dbReference type="Pfam" id="PF07642">
    <property type="entry name" value="BBP2"/>
    <property type="match status" value="1"/>
</dbReference>
<evidence type="ECO:0000256" key="1">
    <source>
        <dbReference type="SAM" id="SignalP"/>
    </source>
</evidence>
<dbReference type="OrthoDB" id="103154at2"/>
<evidence type="ECO:0000313" key="2">
    <source>
        <dbReference type="EMBL" id="SEF81528.1"/>
    </source>
</evidence>
<dbReference type="Proteomes" id="UP000236738">
    <property type="component" value="Unassembled WGS sequence"/>
</dbReference>
<dbReference type="RefSeq" id="WP_103912976.1">
    <property type="nucleotide sequence ID" value="NZ_FNUS01000001.1"/>
</dbReference>
<feature type="signal peptide" evidence="1">
    <location>
        <begin position="1"/>
        <end position="23"/>
    </location>
</feature>
<protein>
    <submittedName>
        <fullName evidence="2">Putative beta-barrel porin-2, OmpL-like. bbp2</fullName>
    </submittedName>
</protein>
<accession>A0A1H5V435</accession>
<name>A0A1H5V435_9FLAO</name>
<gene>
    <name evidence="2" type="ORF">SAMN05421847_1013</name>
</gene>